<name>A0ACC1HL41_9FUNG</name>
<organism evidence="1 2">
    <name type="scientific">Spiromyces aspiralis</name>
    <dbReference type="NCBI Taxonomy" id="68401"/>
    <lineage>
        <taxon>Eukaryota</taxon>
        <taxon>Fungi</taxon>
        <taxon>Fungi incertae sedis</taxon>
        <taxon>Zoopagomycota</taxon>
        <taxon>Kickxellomycotina</taxon>
        <taxon>Kickxellomycetes</taxon>
        <taxon>Kickxellales</taxon>
        <taxon>Kickxellaceae</taxon>
        <taxon>Spiromyces</taxon>
    </lineage>
</organism>
<dbReference type="Proteomes" id="UP001145114">
    <property type="component" value="Unassembled WGS sequence"/>
</dbReference>
<evidence type="ECO:0000313" key="2">
    <source>
        <dbReference type="Proteomes" id="UP001145114"/>
    </source>
</evidence>
<protein>
    <submittedName>
        <fullName evidence="1">Uncharacterized protein</fullName>
    </submittedName>
</protein>
<comment type="caution">
    <text evidence="1">The sequence shown here is derived from an EMBL/GenBank/DDBJ whole genome shotgun (WGS) entry which is preliminary data.</text>
</comment>
<sequence length="238" mass="25374">MKLLTATATTATALLAALAAAAANFNPNPNEWTFKGGMLSIPRWQIAATSVASKALFAGGRLDSGSYVDNVDVYDNQSDSWSTAKLSIVRSEIGAGSFNGRYALFAGGFDNQFRTLDIVDVYDAQEDKWSTVKLTQPRAGPRVIDLGDRAAIVGGLTSDWNYLSKAVDYIDSDLKVTAGSDMPVGYPQFGIVASNPDAGFGVMTAGYQNNKPGERFNQFEASNQTTIFTRDGAEKAGP</sequence>
<proteinExistence type="predicted"/>
<keyword evidence="2" id="KW-1185">Reference proteome</keyword>
<evidence type="ECO:0000313" key="1">
    <source>
        <dbReference type="EMBL" id="KAJ1676725.1"/>
    </source>
</evidence>
<gene>
    <name evidence="1" type="ORF">EV182_007617</name>
</gene>
<feature type="non-terminal residue" evidence="1">
    <location>
        <position position="238"/>
    </location>
</feature>
<dbReference type="EMBL" id="JAMZIH010003600">
    <property type="protein sequence ID" value="KAJ1676725.1"/>
    <property type="molecule type" value="Genomic_DNA"/>
</dbReference>
<accession>A0ACC1HL41</accession>
<reference evidence="1" key="1">
    <citation type="submission" date="2022-06" db="EMBL/GenBank/DDBJ databases">
        <title>Phylogenomic reconstructions and comparative analyses of Kickxellomycotina fungi.</title>
        <authorList>
            <person name="Reynolds N.K."/>
            <person name="Stajich J.E."/>
            <person name="Barry K."/>
            <person name="Grigoriev I.V."/>
            <person name="Crous P."/>
            <person name="Smith M.E."/>
        </authorList>
    </citation>
    <scope>NUCLEOTIDE SEQUENCE</scope>
    <source>
        <strain evidence="1">RSA 2271</strain>
    </source>
</reference>